<feature type="domain" description="VPS9" evidence="2">
    <location>
        <begin position="245"/>
        <end position="381"/>
    </location>
</feature>
<dbReference type="GO" id="GO:0030133">
    <property type="term" value="C:transport vesicle"/>
    <property type="evidence" value="ECO:0007669"/>
    <property type="project" value="TreeGrafter"/>
</dbReference>
<gene>
    <name evidence="3" type="ORF">LOD99_15322</name>
</gene>
<dbReference type="Gene3D" id="1.20.1050.80">
    <property type="entry name" value="VPS9 domain"/>
    <property type="match status" value="1"/>
</dbReference>
<feature type="repeat" description="ANK" evidence="1">
    <location>
        <begin position="536"/>
        <end position="557"/>
    </location>
</feature>
<dbReference type="GO" id="GO:0005886">
    <property type="term" value="C:plasma membrane"/>
    <property type="evidence" value="ECO:0007669"/>
    <property type="project" value="TreeGrafter"/>
</dbReference>
<feature type="repeat" description="ANK" evidence="1">
    <location>
        <begin position="503"/>
        <end position="535"/>
    </location>
</feature>
<dbReference type="PROSITE" id="PS50088">
    <property type="entry name" value="ANK_REPEAT"/>
    <property type="match status" value="8"/>
</dbReference>
<dbReference type="Pfam" id="PF12796">
    <property type="entry name" value="Ank_2"/>
    <property type="match status" value="2"/>
</dbReference>
<feature type="repeat" description="ANK" evidence="1">
    <location>
        <begin position="827"/>
        <end position="859"/>
    </location>
</feature>
<dbReference type="SUPFAM" id="SSF109993">
    <property type="entry name" value="VPS9 domain"/>
    <property type="match status" value="1"/>
</dbReference>
<dbReference type="Pfam" id="PF02204">
    <property type="entry name" value="VPS9"/>
    <property type="match status" value="1"/>
</dbReference>
<feature type="repeat" description="ANK" evidence="1">
    <location>
        <begin position="571"/>
        <end position="603"/>
    </location>
</feature>
<dbReference type="Gene3D" id="1.25.40.20">
    <property type="entry name" value="Ankyrin repeat-containing domain"/>
    <property type="match status" value="3"/>
</dbReference>
<accession>A0AAV7KAL8</accession>
<sequence>MSYDEDLSRNPIFQRLESKFPTLLAEAPFKSFLFCIPKNAIAQEIDIQDGDILNYVLKPLNSSPESGIQSYQTLTKKRVEVRGRNLHLKQGFPEARIARILFEETFYNIEDKSYQVLCVDQPFEGKPTSQVILQPEELLDPNECYKFLTVGGGQNIIGIENYIQMELSNFLHLSRFRQGVSLRHMLDMVSAVITRLVMICLKYSAIHRKYCEDKSYIDILRLAVENVVYFEIYPKLFKVVCGLVSKEDGELNKVTRNLAHIEATDLEIKSQFCFNFPKAKRELAKMTSLRTPYQKLWCMHETFQILSQPTPHSNEPMNADDILPLLVLLIIHSDIACWYGNISFMENFYLSPLDKEKYKYCISSVEAAVEFLRSGNLKIDRFRKALFIQNEGTQVTQKNTTTECSIDNFFELIYQDNFSKIQDTLDSLQNSHLKELCHPLCTCDRCQTHLATAHSHRNVGAVTLCSCDDWGRGPLHIAALVGNEKVMELLLNYGAQPISQDYHGSSPLHMACQKGHIKATMLLVDRGAPTNLQDNSGNTPLHLASLYGHDACVKALVFQSPARKLNPYNEKGDTPLHIAARWGYEDIVILLLESGASWEARNKDKEVPKDCAQNSAIQTVFKDYIFRTRGADDMLYAADYSKRMTLPSLKRSSTFSSPMGFRRSNNVFRTTTSLQIKKNHMIEREMNLVFDAISTGKENLVREMMGWEKTDMTCSIDTESSCELNNSTCNGVCHPLCKCIKCTAEQNTETGLTIAMASKSGQTFLHMACLHGNYSLSKLFIIKGADVNTRTYAHKHTPLHLAAQYNHSGVVKLLIENGAEIHAKDVNGCTPLHYSATNGHTDSALSLLDNGASPNENDIRNNIPLHNAAKWGHTVMVECLLEHGSLVDKYNADSLMPIQITQSDEVITILESYQNKQKRVSARRNSLIDSLNTESDITSSMNYIPVSPVSVHDNIKTVIPDPPIEDLRPYSKSIFTIPQLTSKTKVEAEVASTYLTAGPTTSLT</sequence>
<dbReference type="PANTHER" id="PTHR24170">
    <property type="entry name" value="ANKYRIN REPEAT DOMAIN-CONTAINING PROTEIN 27"/>
    <property type="match status" value="1"/>
</dbReference>
<comment type="caution">
    <text evidence="3">The sequence shown here is derived from an EMBL/GenBank/DDBJ whole genome shotgun (WGS) entry which is preliminary data.</text>
</comment>
<feature type="repeat" description="ANK" evidence="1">
    <location>
        <begin position="470"/>
        <end position="502"/>
    </location>
</feature>
<dbReference type="GO" id="GO:0000149">
    <property type="term" value="F:SNARE binding"/>
    <property type="evidence" value="ECO:0007669"/>
    <property type="project" value="TreeGrafter"/>
</dbReference>
<dbReference type="GO" id="GO:0045022">
    <property type="term" value="P:early endosome to late endosome transport"/>
    <property type="evidence" value="ECO:0007669"/>
    <property type="project" value="TreeGrafter"/>
</dbReference>
<dbReference type="GO" id="GO:0005769">
    <property type="term" value="C:early endosome"/>
    <property type="evidence" value="ECO:0007669"/>
    <property type="project" value="TreeGrafter"/>
</dbReference>
<dbReference type="CDD" id="cd22885">
    <property type="entry name" value="ANKRD27_zf1"/>
    <property type="match status" value="1"/>
</dbReference>
<dbReference type="InterPro" id="IPR002110">
    <property type="entry name" value="Ankyrin_rpt"/>
</dbReference>
<reference evidence="3 4" key="1">
    <citation type="journal article" date="2023" name="BMC Biol.">
        <title>The compact genome of the sponge Oopsacas minuta (Hexactinellida) is lacking key metazoan core genes.</title>
        <authorList>
            <person name="Santini S."/>
            <person name="Schenkelaars Q."/>
            <person name="Jourda C."/>
            <person name="Duchesne M."/>
            <person name="Belahbib H."/>
            <person name="Rocher C."/>
            <person name="Selva M."/>
            <person name="Riesgo A."/>
            <person name="Vervoort M."/>
            <person name="Leys S.P."/>
            <person name="Kodjabachian L."/>
            <person name="Le Bivic A."/>
            <person name="Borchiellini C."/>
            <person name="Claverie J.M."/>
            <person name="Renard E."/>
        </authorList>
    </citation>
    <scope>NUCLEOTIDE SEQUENCE [LARGE SCALE GENOMIC DNA]</scope>
    <source>
        <strain evidence="3">SPO-2</strain>
    </source>
</reference>
<dbReference type="PROSITE" id="PS50297">
    <property type="entry name" value="ANK_REP_REGION"/>
    <property type="match status" value="8"/>
</dbReference>
<dbReference type="InterPro" id="IPR003123">
    <property type="entry name" value="VPS9"/>
</dbReference>
<dbReference type="SUPFAM" id="SSF48403">
    <property type="entry name" value="Ankyrin repeat"/>
    <property type="match status" value="2"/>
</dbReference>
<dbReference type="InterPro" id="IPR051248">
    <property type="entry name" value="UPF0507/Ank_repeat_27"/>
</dbReference>
<dbReference type="GO" id="GO:0097422">
    <property type="term" value="C:tubular endosome"/>
    <property type="evidence" value="ECO:0007669"/>
    <property type="project" value="TreeGrafter"/>
</dbReference>
<keyword evidence="4" id="KW-1185">Reference proteome</keyword>
<dbReference type="GO" id="GO:0005770">
    <property type="term" value="C:late endosome"/>
    <property type="evidence" value="ECO:0007669"/>
    <property type="project" value="TreeGrafter"/>
</dbReference>
<proteinExistence type="predicted"/>
<dbReference type="AlphaFoldDB" id="A0AAV7KAL8"/>
<feature type="repeat" description="ANK" evidence="1">
    <location>
        <begin position="794"/>
        <end position="826"/>
    </location>
</feature>
<organism evidence="3 4">
    <name type="scientific">Oopsacas minuta</name>
    <dbReference type="NCBI Taxonomy" id="111878"/>
    <lineage>
        <taxon>Eukaryota</taxon>
        <taxon>Metazoa</taxon>
        <taxon>Porifera</taxon>
        <taxon>Hexactinellida</taxon>
        <taxon>Hexasterophora</taxon>
        <taxon>Lyssacinosida</taxon>
        <taxon>Leucopsacidae</taxon>
        <taxon>Oopsacas</taxon>
    </lineage>
</organism>
<dbReference type="InterPro" id="IPR036770">
    <property type="entry name" value="Ankyrin_rpt-contain_sf"/>
</dbReference>
<dbReference type="PRINTS" id="PR01415">
    <property type="entry name" value="ANKYRIN"/>
</dbReference>
<dbReference type="EMBL" id="JAKMXF010000088">
    <property type="protein sequence ID" value="KAI6658522.1"/>
    <property type="molecule type" value="Genomic_DNA"/>
</dbReference>
<dbReference type="PANTHER" id="PTHR24170:SF2">
    <property type="entry name" value="ANKYRIN REPEAT DOMAIN-CONTAINING PROTEIN 27"/>
    <property type="match status" value="1"/>
</dbReference>
<feature type="repeat" description="ANK" evidence="1">
    <location>
        <begin position="860"/>
        <end position="892"/>
    </location>
</feature>
<dbReference type="SMART" id="SM00167">
    <property type="entry name" value="VPS9"/>
    <property type="match status" value="1"/>
</dbReference>
<dbReference type="GO" id="GO:0005085">
    <property type="term" value="F:guanyl-nucleotide exchange factor activity"/>
    <property type="evidence" value="ECO:0007669"/>
    <property type="project" value="TreeGrafter"/>
</dbReference>
<evidence type="ECO:0000313" key="4">
    <source>
        <dbReference type="Proteomes" id="UP001165289"/>
    </source>
</evidence>
<evidence type="ECO:0000256" key="1">
    <source>
        <dbReference type="PROSITE-ProRule" id="PRU00023"/>
    </source>
</evidence>
<dbReference type="SMART" id="SM00248">
    <property type="entry name" value="ANK"/>
    <property type="match status" value="8"/>
</dbReference>
<evidence type="ECO:0000313" key="3">
    <source>
        <dbReference type="EMBL" id="KAI6658522.1"/>
    </source>
</evidence>
<evidence type="ECO:0000259" key="2">
    <source>
        <dbReference type="PROSITE" id="PS51205"/>
    </source>
</evidence>
<dbReference type="Pfam" id="PF13637">
    <property type="entry name" value="Ank_4"/>
    <property type="match status" value="1"/>
</dbReference>
<protein>
    <submittedName>
        <fullName evidence="3">Ankyrin repeat domain-containing protein 27-like</fullName>
    </submittedName>
</protein>
<feature type="repeat" description="ANK" evidence="1">
    <location>
        <begin position="760"/>
        <end position="792"/>
    </location>
</feature>
<keyword evidence="1" id="KW-0040">ANK repeat</keyword>
<dbReference type="Proteomes" id="UP001165289">
    <property type="component" value="Unassembled WGS sequence"/>
</dbReference>
<dbReference type="Pfam" id="PF00023">
    <property type="entry name" value="Ank"/>
    <property type="match status" value="1"/>
</dbReference>
<dbReference type="InterPro" id="IPR037191">
    <property type="entry name" value="VPS9_dom_sf"/>
</dbReference>
<dbReference type="PROSITE" id="PS51205">
    <property type="entry name" value="VPS9"/>
    <property type="match status" value="1"/>
</dbReference>
<name>A0AAV7KAL8_9METZ</name>